<gene>
    <name evidence="1" type="ORF">SAMN05877838_1135</name>
</gene>
<evidence type="ECO:0000313" key="1">
    <source>
        <dbReference type="EMBL" id="SOE16274.1"/>
    </source>
</evidence>
<reference evidence="2" key="1">
    <citation type="submission" date="2017-08" db="EMBL/GenBank/DDBJ databases">
        <authorList>
            <person name="Varghese N."/>
            <person name="Submissions S."/>
        </authorList>
    </citation>
    <scope>NUCLEOTIDE SEQUENCE [LARGE SCALE GENOMIC DNA]</scope>
    <source>
        <strain evidence="2">KCTC 23107</strain>
    </source>
</reference>
<dbReference type="AlphaFoldDB" id="A0A286IAC4"/>
<keyword evidence="2" id="KW-1185">Reference proteome</keyword>
<protein>
    <submittedName>
        <fullName evidence="1">Uncharacterized protein</fullName>
    </submittedName>
</protein>
<accession>A0A286IAC4</accession>
<organism evidence="1 2">
    <name type="scientific">Hoeflea halophila</name>
    <dbReference type="NCBI Taxonomy" id="714899"/>
    <lineage>
        <taxon>Bacteria</taxon>
        <taxon>Pseudomonadati</taxon>
        <taxon>Pseudomonadota</taxon>
        <taxon>Alphaproteobacteria</taxon>
        <taxon>Hyphomicrobiales</taxon>
        <taxon>Rhizobiaceae</taxon>
        <taxon>Hoeflea</taxon>
    </lineage>
</organism>
<dbReference type="EMBL" id="OCPC01000001">
    <property type="protein sequence ID" value="SOE16274.1"/>
    <property type="molecule type" value="Genomic_DNA"/>
</dbReference>
<name>A0A286IAC4_9HYPH</name>
<proteinExistence type="predicted"/>
<dbReference type="Proteomes" id="UP000219465">
    <property type="component" value="Unassembled WGS sequence"/>
</dbReference>
<sequence>MIPHAKKPRKRLRFRGFFMYLRFQGYSSTVTNALSRAEAAFCTAS</sequence>
<evidence type="ECO:0000313" key="2">
    <source>
        <dbReference type="Proteomes" id="UP000219465"/>
    </source>
</evidence>